<dbReference type="PANTHER" id="PTHR43798:SF33">
    <property type="entry name" value="HYDROLASE, PUTATIVE (AFU_ORTHOLOGUE AFUA_2G14860)-RELATED"/>
    <property type="match status" value="1"/>
</dbReference>
<dbReference type="KEGG" id="dfe:Dfer_1877"/>
<reference evidence="4 5" key="1">
    <citation type="journal article" date="2009" name="Stand. Genomic Sci.">
        <title>Complete genome sequence of Dyadobacter fermentans type strain (NS114).</title>
        <authorList>
            <person name="Lang E."/>
            <person name="Lapidus A."/>
            <person name="Chertkov O."/>
            <person name="Brettin T."/>
            <person name="Detter J.C."/>
            <person name="Han C."/>
            <person name="Copeland A."/>
            <person name="Glavina Del Rio T."/>
            <person name="Nolan M."/>
            <person name="Chen F."/>
            <person name="Lucas S."/>
            <person name="Tice H."/>
            <person name="Cheng J.F."/>
            <person name="Land M."/>
            <person name="Hauser L."/>
            <person name="Chang Y.J."/>
            <person name="Jeffries C.D."/>
            <person name="Kopitz M."/>
            <person name="Bruce D."/>
            <person name="Goodwin L."/>
            <person name="Pitluck S."/>
            <person name="Ovchinnikova G."/>
            <person name="Pati A."/>
            <person name="Ivanova N."/>
            <person name="Mavrommatis K."/>
            <person name="Chen A."/>
            <person name="Palaniappan K."/>
            <person name="Chain P."/>
            <person name="Bristow J."/>
            <person name="Eisen J.A."/>
            <person name="Markowitz V."/>
            <person name="Hugenholtz P."/>
            <person name="Goker M."/>
            <person name="Rohde M."/>
            <person name="Kyrpides N.C."/>
            <person name="Klenk H.P."/>
        </authorList>
    </citation>
    <scope>NUCLEOTIDE SEQUENCE [LARGE SCALE GENOMIC DNA]</scope>
    <source>
        <strain evidence="5">ATCC 700827 / DSM 18053 / CIP 107007 / KCTC 52180 / NS114</strain>
    </source>
</reference>
<dbReference type="InterPro" id="IPR002410">
    <property type="entry name" value="Peptidase_S33"/>
</dbReference>
<dbReference type="PANTHER" id="PTHR43798">
    <property type="entry name" value="MONOACYLGLYCEROL LIPASE"/>
    <property type="match status" value="1"/>
</dbReference>
<dbReference type="RefSeq" id="WP_015811366.1">
    <property type="nucleotide sequence ID" value="NC_013037.1"/>
</dbReference>
<evidence type="ECO:0000256" key="1">
    <source>
        <dbReference type="ARBA" id="ARBA00010088"/>
    </source>
</evidence>
<dbReference type="AlphaFoldDB" id="C6VUX5"/>
<evidence type="ECO:0000256" key="2">
    <source>
        <dbReference type="ARBA" id="ARBA00022801"/>
    </source>
</evidence>
<accession>C6VUX5</accession>
<dbReference type="eggNOG" id="COG2267">
    <property type="taxonomic scope" value="Bacteria"/>
</dbReference>
<dbReference type="Gene3D" id="3.40.50.1820">
    <property type="entry name" value="alpha/beta hydrolase"/>
    <property type="match status" value="1"/>
</dbReference>
<gene>
    <name evidence="4" type="ordered locus">Dfer_1877</name>
</gene>
<evidence type="ECO:0000313" key="5">
    <source>
        <dbReference type="Proteomes" id="UP000002011"/>
    </source>
</evidence>
<dbReference type="Proteomes" id="UP000002011">
    <property type="component" value="Chromosome"/>
</dbReference>
<organism evidence="4 5">
    <name type="scientific">Dyadobacter fermentans (strain ATCC 700827 / DSM 18053 / CIP 107007 / KCTC 52180 / NS114)</name>
    <dbReference type="NCBI Taxonomy" id="471854"/>
    <lineage>
        <taxon>Bacteria</taxon>
        <taxon>Pseudomonadati</taxon>
        <taxon>Bacteroidota</taxon>
        <taxon>Cytophagia</taxon>
        <taxon>Cytophagales</taxon>
        <taxon>Spirosomataceae</taxon>
        <taxon>Dyadobacter</taxon>
    </lineage>
</organism>
<protein>
    <submittedName>
        <fullName evidence="4">Alpha/beta hydrolase fold protein</fullName>
    </submittedName>
</protein>
<sequence>MKILFSILLILFGWSAACSQALYSRSFGNPKHQPIIFLHGGPGSSSVYFEATTAKLLADKGFFVIIYDRRGEGRSKDSTAKLNFNEAFADLSGIYKKYNLRYASLIGFSFGGLIATQYAQMHPGMVRAVVLCSALISQQKSYETILSKTRTIYEQRKDTTNLNELTAIAQLNPRSFAYRTLVFRHASANGFFTLSDPDHLAKRIYATYKTDTLINSYLRNESAVHTFWQNENQVNIDVTPILNSLRNANMPIFALYGKQDGLYSDEQVSGLKYLIGNSNVKYLDRCSHTVFIDQQSLFLSALSTWLKKAK</sequence>
<dbReference type="InterPro" id="IPR000073">
    <property type="entry name" value="AB_hydrolase_1"/>
</dbReference>
<proteinExistence type="inferred from homology"/>
<dbReference type="EMBL" id="CP001619">
    <property type="protein sequence ID" value="ACT93112.1"/>
    <property type="molecule type" value="Genomic_DNA"/>
</dbReference>
<evidence type="ECO:0000313" key="4">
    <source>
        <dbReference type="EMBL" id="ACT93112.1"/>
    </source>
</evidence>
<comment type="similarity">
    <text evidence="1">Belongs to the peptidase S33 family.</text>
</comment>
<dbReference type="Pfam" id="PF00561">
    <property type="entry name" value="Abhydrolase_1"/>
    <property type="match status" value="1"/>
</dbReference>
<dbReference type="PROSITE" id="PS51257">
    <property type="entry name" value="PROKAR_LIPOPROTEIN"/>
    <property type="match status" value="1"/>
</dbReference>
<dbReference type="HOGENOM" id="CLU_020336_50_0_10"/>
<name>C6VUX5_DYAFD</name>
<dbReference type="InterPro" id="IPR029058">
    <property type="entry name" value="AB_hydrolase_fold"/>
</dbReference>
<dbReference type="GO" id="GO:0008233">
    <property type="term" value="F:peptidase activity"/>
    <property type="evidence" value="ECO:0007669"/>
    <property type="project" value="InterPro"/>
</dbReference>
<dbReference type="ESTHER" id="dyafd-c6vux5">
    <property type="family name" value="Proline_iminopeptidase"/>
</dbReference>
<dbReference type="SUPFAM" id="SSF53474">
    <property type="entry name" value="alpha/beta-Hydrolases"/>
    <property type="match status" value="1"/>
</dbReference>
<feature type="domain" description="AB hydrolase-1" evidence="3">
    <location>
        <begin position="34"/>
        <end position="293"/>
    </location>
</feature>
<dbReference type="GO" id="GO:0006508">
    <property type="term" value="P:proteolysis"/>
    <property type="evidence" value="ECO:0007669"/>
    <property type="project" value="InterPro"/>
</dbReference>
<dbReference type="STRING" id="471854.Dfer_1877"/>
<keyword evidence="5" id="KW-1185">Reference proteome</keyword>
<dbReference type="InterPro" id="IPR050266">
    <property type="entry name" value="AB_hydrolase_sf"/>
</dbReference>
<dbReference type="PRINTS" id="PR00793">
    <property type="entry name" value="PROAMNOPTASE"/>
</dbReference>
<keyword evidence="2 4" id="KW-0378">Hydrolase</keyword>
<dbReference type="GO" id="GO:0016020">
    <property type="term" value="C:membrane"/>
    <property type="evidence" value="ECO:0007669"/>
    <property type="project" value="TreeGrafter"/>
</dbReference>
<evidence type="ECO:0000259" key="3">
    <source>
        <dbReference type="Pfam" id="PF00561"/>
    </source>
</evidence>